<feature type="transmembrane region" description="Helical" evidence="1">
    <location>
        <begin position="14"/>
        <end position="35"/>
    </location>
</feature>
<evidence type="ECO:0000256" key="1">
    <source>
        <dbReference type="SAM" id="Phobius"/>
    </source>
</evidence>
<dbReference type="PATRIC" id="fig|1028307.3.peg.4436"/>
<evidence type="ECO:0000313" key="2">
    <source>
        <dbReference type="EMBL" id="AEG99367.1"/>
    </source>
</evidence>
<dbReference type="KEGG" id="eae:EAE_22340"/>
<reference evidence="2 3" key="1">
    <citation type="journal article" date="2012" name="J. Bacteriol.">
        <title>Complete genome sequence of Enterobacter aerogenes KCTC 2190.</title>
        <authorList>
            <person name="Shin S.H."/>
            <person name="Kim S."/>
            <person name="Kim J.Y."/>
            <person name="Lee S."/>
            <person name="Um Y."/>
            <person name="Oh M.K."/>
            <person name="Kim Y.R."/>
            <person name="Lee J."/>
            <person name="Yang K.S."/>
        </authorList>
    </citation>
    <scope>NUCLEOTIDE SEQUENCE [LARGE SCALE GENOMIC DNA]</scope>
    <source>
        <strain evidence="2 3">KCTC 2190</strain>
    </source>
</reference>
<dbReference type="Proteomes" id="UP000008881">
    <property type="component" value="Chromosome"/>
</dbReference>
<dbReference type="AlphaFoldDB" id="A0A0H3FY82"/>
<evidence type="ECO:0000313" key="3">
    <source>
        <dbReference type="Proteomes" id="UP000008881"/>
    </source>
</evidence>
<organism evidence="2 3">
    <name type="scientific">Klebsiella aerogenes (strain ATCC 13048 / DSM 30053 / CCUG 1429 / JCM 1235 / KCTC 2190 / NBRC 13534 / NCIMB 10102 / NCTC 10006 / CDC 819-56)</name>
    <name type="common">Enterobacter aerogenes</name>
    <dbReference type="NCBI Taxonomy" id="1028307"/>
    <lineage>
        <taxon>Bacteria</taxon>
        <taxon>Pseudomonadati</taxon>
        <taxon>Pseudomonadota</taxon>
        <taxon>Gammaproteobacteria</taxon>
        <taxon>Enterobacterales</taxon>
        <taxon>Enterobacteriaceae</taxon>
        <taxon>Klebsiella/Raoultella group</taxon>
        <taxon>Klebsiella</taxon>
    </lineage>
</organism>
<dbReference type="EMBL" id="CP002824">
    <property type="protein sequence ID" value="AEG99367.1"/>
    <property type="molecule type" value="Genomic_DNA"/>
</dbReference>
<accession>A0A0H3FY82</accession>
<keyword evidence="1" id="KW-0812">Transmembrane</keyword>
<dbReference type="HOGENOM" id="CLU_220022_0_0_6"/>
<keyword evidence="3" id="KW-1185">Reference proteome</keyword>
<proteinExistence type="predicted"/>
<protein>
    <submittedName>
        <fullName evidence="2">Uncharacterized protein</fullName>
    </submittedName>
</protein>
<name>A0A0H3FY82_KLEAK</name>
<keyword evidence="1" id="KW-0472">Membrane</keyword>
<keyword evidence="1" id="KW-1133">Transmembrane helix</keyword>
<sequence length="37" mass="4214">MKCSSLRKIINHPITYIITAFIMSLIHYCLTGSPLSF</sequence>
<gene>
    <name evidence="2" type="ordered locus">EAE_22340</name>
</gene>